<dbReference type="EMBL" id="JBFSHR010000032">
    <property type="protein sequence ID" value="MEX6430009.1"/>
    <property type="molecule type" value="Genomic_DNA"/>
</dbReference>
<gene>
    <name evidence="2" type="ORF">AB6A68_09180</name>
</gene>
<evidence type="ECO:0000259" key="1">
    <source>
        <dbReference type="Pfam" id="PF12728"/>
    </source>
</evidence>
<feature type="domain" description="Helix-turn-helix" evidence="1">
    <location>
        <begin position="79"/>
        <end position="129"/>
    </location>
</feature>
<dbReference type="Pfam" id="PF12728">
    <property type="entry name" value="HTH_17"/>
    <property type="match status" value="1"/>
</dbReference>
<sequence>MTNPTATVNHDDEVVFPPADLNQLLDLAHFIEGHAEPGLLLGPDGERVALPSEVYCVLRQVVDVMRQGKATLIAPQGLLLTTQEAADFLGISRPTLVKLLETGAIAFSKPNRHRRVRLQDLIDFQRRRRMERRDILSRLTQEAGELGLYDGSPDDYAAALKSARRRHSNDK</sequence>
<accession>A0ABV3Y367</accession>
<dbReference type="InterPro" id="IPR041657">
    <property type="entry name" value="HTH_17"/>
</dbReference>
<dbReference type="SUPFAM" id="SSF46955">
    <property type="entry name" value="Putative DNA-binding domain"/>
    <property type="match status" value="1"/>
</dbReference>
<evidence type="ECO:0000313" key="3">
    <source>
        <dbReference type="Proteomes" id="UP001560267"/>
    </source>
</evidence>
<name>A0ABV3Y367_9ACTN</name>
<evidence type="ECO:0000313" key="2">
    <source>
        <dbReference type="EMBL" id="MEX6430009.1"/>
    </source>
</evidence>
<dbReference type="Proteomes" id="UP001560267">
    <property type="component" value="Unassembled WGS sequence"/>
</dbReference>
<dbReference type="InterPro" id="IPR010093">
    <property type="entry name" value="SinI_DNA-bd"/>
</dbReference>
<protein>
    <submittedName>
        <fullName evidence="2">Helix-turn-helix domain-containing protein</fullName>
    </submittedName>
</protein>
<dbReference type="NCBIfam" id="TIGR01764">
    <property type="entry name" value="excise"/>
    <property type="match status" value="1"/>
</dbReference>
<keyword evidence="3" id="KW-1185">Reference proteome</keyword>
<proteinExistence type="predicted"/>
<comment type="caution">
    <text evidence="2">The sequence shown here is derived from an EMBL/GenBank/DDBJ whole genome shotgun (WGS) entry which is preliminary data.</text>
</comment>
<dbReference type="InterPro" id="IPR009061">
    <property type="entry name" value="DNA-bd_dom_put_sf"/>
</dbReference>
<reference evidence="2 3" key="1">
    <citation type="submission" date="2024-07" db="EMBL/GenBank/DDBJ databases">
        <title>Draft Genome Sequence of Ferrimicrobium acidiphilum Strain YE2023, Isolated from a Pulp of Bioleach Reactor.</title>
        <authorList>
            <person name="Elkina Y.A."/>
            <person name="Bulaeva A.G."/>
            <person name="Beletsky A.V."/>
            <person name="Mardanov A.V."/>
        </authorList>
    </citation>
    <scope>NUCLEOTIDE SEQUENCE [LARGE SCALE GENOMIC DNA]</scope>
    <source>
        <strain evidence="2 3">YE2023</strain>
    </source>
</reference>
<dbReference type="RefSeq" id="WP_369084602.1">
    <property type="nucleotide sequence ID" value="NZ_JBFSHR010000032.1"/>
</dbReference>
<organism evidence="2 3">
    <name type="scientific">Ferrimicrobium acidiphilum</name>
    <dbReference type="NCBI Taxonomy" id="121039"/>
    <lineage>
        <taxon>Bacteria</taxon>
        <taxon>Bacillati</taxon>
        <taxon>Actinomycetota</taxon>
        <taxon>Acidimicrobiia</taxon>
        <taxon>Acidimicrobiales</taxon>
        <taxon>Acidimicrobiaceae</taxon>
        <taxon>Ferrimicrobium</taxon>
    </lineage>
</organism>